<dbReference type="PROSITE" id="PS50111">
    <property type="entry name" value="CHEMOTAXIS_TRANSDUC_2"/>
    <property type="match status" value="1"/>
</dbReference>
<dbReference type="Pfam" id="PF00672">
    <property type="entry name" value="HAMP"/>
    <property type="match status" value="1"/>
</dbReference>
<dbReference type="EMBL" id="SJPV01000008">
    <property type="protein sequence ID" value="TWU34288.1"/>
    <property type="molecule type" value="Genomic_DNA"/>
</dbReference>
<keyword evidence="5" id="KW-1133">Transmembrane helix</keyword>
<dbReference type="Gene3D" id="6.10.340.10">
    <property type="match status" value="1"/>
</dbReference>
<evidence type="ECO:0000256" key="2">
    <source>
        <dbReference type="ARBA" id="ARBA00029447"/>
    </source>
</evidence>
<feature type="domain" description="HAMP" evidence="7">
    <location>
        <begin position="357"/>
        <end position="409"/>
    </location>
</feature>
<organism evidence="8 9">
    <name type="scientific">Novipirellula artificiosorum</name>
    <dbReference type="NCBI Taxonomy" id="2528016"/>
    <lineage>
        <taxon>Bacteria</taxon>
        <taxon>Pseudomonadati</taxon>
        <taxon>Planctomycetota</taxon>
        <taxon>Planctomycetia</taxon>
        <taxon>Pirellulales</taxon>
        <taxon>Pirellulaceae</taxon>
        <taxon>Novipirellula</taxon>
    </lineage>
</organism>
<dbReference type="GO" id="GO:0016020">
    <property type="term" value="C:membrane"/>
    <property type="evidence" value="ECO:0007669"/>
    <property type="project" value="InterPro"/>
</dbReference>
<dbReference type="Proteomes" id="UP000319143">
    <property type="component" value="Unassembled WGS sequence"/>
</dbReference>
<dbReference type="PROSITE" id="PS50885">
    <property type="entry name" value="HAMP"/>
    <property type="match status" value="1"/>
</dbReference>
<keyword evidence="4" id="KW-0175">Coiled coil</keyword>
<keyword evidence="9" id="KW-1185">Reference proteome</keyword>
<protein>
    <submittedName>
        <fullName evidence="8">Methyl-accepting chemotaxis protein CtpH</fullName>
    </submittedName>
</protein>
<feature type="coiled-coil region" evidence="4">
    <location>
        <begin position="394"/>
        <end position="421"/>
    </location>
</feature>
<feature type="coiled-coil region" evidence="4">
    <location>
        <begin position="697"/>
        <end position="724"/>
    </location>
</feature>
<sequence length="736" mass="80210">MNHQPEINVRIVYKLLLATALPAALIWLVGIYATSVSQASLHDAIEANSVTRAREVMNEIDWIIQTRATNWQAYLRSELVRRTLLESNEEFAAQPDPQAVIDQRDQAWQSTPDGVETSLMQQLLNNDLARDLRNRLIDLDQSAGYPVFGEVFLTNRFGANVAQTSRTSDYQQDDELWWQQTADEGVFIGDAAYDNSAGQYSIDLCLRSVDDEGKLMGILKAVMNIREVVDIVDDTEHRSQTDSQLILFNRQHAIIRSSNVSTPEIEDGSAYFSGVTLAPDTTEFTTSLMDPDTGEELLCAFAISRGHGDLGGIGWTVLEARKHSAVFAPVVQLRRRIIWLAILATLIVAATGWWIARSITRPIGKVLEGTTRIGQGDFDHRMAVKSNNEIGKLASAFNQMTNNLQQKMQHLKEQEDVLRVQNLTLLSQSKTLASQEEMLAAQKERDRLFHAVGDAVRRLNAASDDILETTSNQARGSQEQVAAVSQTAGTVYEVAQIAHQTSERANQMVIEASQAEAAAQEGRDAMSKSIHAIQSVRTQSELTAQTILSLAERAQAIGEMTATVNDIAEQTNVLALNAAVEASRAGELGQGFAVVARAVKELAGQSKEATGQVRRILSEILKATGEAVASTEKGTIAAGEAGNIAAETGHLVNRLLTTISDSARSATKISESASEQASGAIQWKEAMSSIESVAVDNAKALEQIEQAAMDLSNLSAELAKLTANTTMLIDQDTRKL</sequence>
<evidence type="ECO:0000259" key="6">
    <source>
        <dbReference type="PROSITE" id="PS50111"/>
    </source>
</evidence>
<evidence type="ECO:0000256" key="5">
    <source>
        <dbReference type="SAM" id="Phobius"/>
    </source>
</evidence>
<keyword evidence="5" id="KW-0812">Transmembrane</keyword>
<evidence type="ECO:0000313" key="8">
    <source>
        <dbReference type="EMBL" id="TWU34288.1"/>
    </source>
</evidence>
<dbReference type="Gene3D" id="1.10.287.950">
    <property type="entry name" value="Methyl-accepting chemotaxis protein"/>
    <property type="match status" value="1"/>
</dbReference>
<evidence type="ECO:0000256" key="3">
    <source>
        <dbReference type="PROSITE-ProRule" id="PRU00284"/>
    </source>
</evidence>
<evidence type="ECO:0000256" key="1">
    <source>
        <dbReference type="ARBA" id="ARBA00023224"/>
    </source>
</evidence>
<dbReference type="GO" id="GO:0007165">
    <property type="term" value="P:signal transduction"/>
    <property type="evidence" value="ECO:0007669"/>
    <property type="project" value="UniProtKB-KW"/>
</dbReference>
<evidence type="ECO:0000259" key="7">
    <source>
        <dbReference type="PROSITE" id="PS50885"/>
    </source>
</evidence>
<name>A0A5C6DC76_9BACT</name>
<comment type="similarity">
    <text evidence="2">Belongs to the methyl-accepting chemotaxis (MCP) protein family.</text>
</comment>
<feature type="domain" description="Methyl-accepting transducer" evidence="6">
    <location>
        <begin position="455"/>
        <end position="691"/>
    </location>
</feature>
<feature type="transmembrane region" description="Helical" evidence="5">
    <location>
        <begin position="12"/>
        <end position="33"/>
    </location>
</feature>
<accession>A0A5C6DC76</accession>
<dbReference type="CDD" id="cd06225">
    <property type="entry name" value="HAMP"/>
    <property type="match status" value="1"/>
</dbReference>
<reference evidence="8 9" key="1">
    <citation type="submission" date="2019-02" db="EMBL/GenBank/DDBJ databases">
        <title>Deep-cultivation of Planctomycetes and their phenomic and genomic characterization uncovers novel biology.</title>
        <authorList>
            <person name="Wiegand S."/>
            <person name="Jogler M."/>
            <person name="Boedeker C."/>
            <person name="Pinto D."/>
            <person name="Vollmers J."/>
            <person name="Rivas-Marin E."/>
            <person name="Kohn T."/>
            <person name="Peeters S.H."/>
            <person name="Heuer A."/>
            <person name="Rast P."/>
            <person name="Oberbeckmann S."/>
            <person name="Bunk B."/>
            <person name="Jeske O."/>
            <person name="Meyerdierks A."/>
            <person name="Storesund J.E."/>
            <person name="Kallscheuer N."/>
            <person name="Luecker S."/>
            <person name="Lage O.M."/>
            <person name="Pohl T."/>
            <person name="Merkel B.J."/>
            <person name="Hornburger P."/>
            <person name="Mueller R.-W."/>
            <person name="Bruemmer F."/>
            <person name="Labrenz M."/>
            <person name="Spormann A.M."/>
            <person name="Op Den Camp H."/>
            <person name="Overmann J."/>
            <person name="Amann R."/>
            <person name="Jetten M.S.M."/>
            <person name="Mascher T."/>
            <person name="Medema M.H."/>
            <person name="Devos D.P."/>
            <person name="Kaster A.-K."/>
            <person name="Ovreas L."/>
            <person name="Rohde M."/>
            <person name="Galperin M.Y."/>
            <person name="Jogler C."/>
        </authorList>
    </citation>
    <scope>NUCLEOTIDE SEQUENCE [LARGE SCALE GENOMIC DNA]</scope>
    <source>
        <strain evidence="8 9">Poly41</strain>
    </source>
</reference>
<comment type="caution">
    <text evidence="8">The sequence shown here is derived from an EMBL/GenBank/DDBJ whole genome shotgun (WGS) entry which is preliminary data.</text>
</comment>
<dbReference type="OrthoDB" id="9772755at2"/>
<dbReference type="InterPro" id="IPR004089">
    <property type="entry name" value="MCPsignal_dom"/>
</dbReference>
<dbReference type="SMART" id="SM00283">
    <property type="entry name" value="MA"/>
    <property type="match status" value="1"/>
</dbReference>
<dbReference type="PANTHER" id="PTHR32089">
    <property type="entry name" value="METHYL-ACCEPTING CHEMOTAXIS PROTEIN MCPB"/>
    <property type="match status" value="1"/>
</dbReference>
<dbReference type="PANTHER" id="PTHR32089:SF112">
    <property type="entry name" value="LYSOZYME-LIKE PROTEIN-RELATED"/>
    <property type="match status" value="1"/>
</dbReference>
<proteinExistence type="inferred from homology"/>
<dbReference type="InterPro" id="IPR003660">
    <property type="entry name" value="HAMP_dom"/>
</dbReference>
<keyword evidence="5" id="KW-0472">Membrane</keyword>
<evidence type="ECO:0000313" key="9">
    <source>
        <dbReference type="Proteomes" id="UP000319143"/>
    </source>
</evidence>
<keyword evidence="1 3" id="KW-0807">Transducer</keyword>
<gene>
    <name evidence="8" type="primary">ctpH</name>
    <name evidence="8" type="ORF">Poly41_44350</name>
</gene>
<dbReference type="RefSeq" id="WP_146528690.1">
    <property type="nucleotide sequence ID" value="NZ_SJPV01000008.1"/>
</dbReference>
<dbReference type="SMART" id="SM00304">
    <property type="entry name" value="HAMP"/>
    <property type="match status" value="1"/>
</dbReference>
<evidence type="ECO:0000256" key="4">
    <source>
        <dbReference type="SAM" id="Coils"/>
    </source>
</evidence>
<dbReference type="SUPFAM" id="SSF58104">
    <property type="entry name" value="Methyl-accepting chemotaxis protein (MCP) signaling domain"/>
    <property type="match status" value="1"/>
</dbReference>
<feature type="transmembrane region" description="Helical" evidence="5">
    <location>
        <begin position="337"/>
        <end position="356"/>
    </location>
</feature>
<dbReference type="Pfam" id="PF00015">
    <property type="entry name" value="MCPsignal"/>
    <property type="match status" value="1"/>
</dbReference>
<dbReference type="AlphaFoldDB" id="A0A5C6DC76"/>